<name>A0A448WJX2_9PLAT</name>
<dbReference type="EMBL" id="CAAALY010017544">
    <property type="protein sequence ID" value="VEL13361.1"/>
    <property type="molecule type" value="Genomic_DNA"/>
</dbReference>
<dbReference type="Proteomes" id="UP000784294">
    <property type="component" value="Unassembled WGS sequence"/>
</dbReference>
<protein>
    <submittedName>
        <fullName evidence="2">Uncharacterized protein</fullName>
    </submittedName>
</protein>
<feature type="region of interest" description="Disordered" evidence="1">
    <location>
        <begin position="58"/>
        <end position="83"/>
    </location>
</feature>
<gene>
    <name evidence="2" type="ORF">PXEA_LOCUS6801</name>
</gene>
<dbReference type="AlphaFoldDB" id="A0A448WJX2"/>
<comment type="caution">
    <text evidence="2">The sequence shown here is derived from an EMBL/GenBank/DDBJ whole genome shotgun (WGS) entry which is preliminary data.</text>
</comment>
<evidence type="ECO:0000313" key="3">
    <source>
        <dbReference type="Proteomes" id="UP000784294"/>
    </source>
</evidence>
<keyword evidence="3" id="KW-1185">Reference proteome</keyword>
<evidence type="ECO:0000256" key="1">
    <source>
        <dbReference type="SAM" id="MobiDB-lite"/>
    </source>
</evidence>
<reference evidence="2" key="1">
    <citation type="submission" date="2018-11" db="EMBL/GenBank/DDBJ databases">
        <authorList>
            <consortium name="Pathogen Informatics"/>
        </authorList>
    </citation>
    <scope>NUCLEOTIDE SEQUENCE</scope>
</reference>
<accession>A0A448WJX2</accession>
<evidence type="ECO:0000313" key="2">
    <source>
        <dbReference type="EMBL" id="VEL13361.1"/>
    </source>
</evidence>
<proteinExistence type="predicted"/>
<sequence>MPSSVFSNLHYHLSECIPKRSIHSKPRRMLQLRPVRMSTPLLTSALVANELGCCCEGNRRTGKQPQESPRQSRLPLASSVLSI</sequence>
<organism evidence="2 3">
    <name type="scientific">Protopolystoma xenopodis</name>
    <dbReference type="NCBI Taxonomy" id="117903"/>
    <lineage>
        <taxon>Eukaryota</taxon>
        <taxon>Metazoa</taxon>
        <taxon>Spiralia</taxon>
        <taxon>Lophotrochozoa</taxon>
        <taxon>Platyhelminthes</taxon>
        <taxon>Monogenea</taxon>
        <taxon>Polyopisthocotylea</taxon>
        <taxon>Polystomatidea</taxon>
        <taxon>Polystomatidae</taxon>
        <taxon>Protopolystoma</taxon>
    </lineage>
</organism>